<dbReference type="SUPFAM" id="SSF53756">
    <property type="entry name" value="UDP-Glycosyltransferase/glycogen phosphorylase"/>
    <property type="match status" value="1"/>
</dbReference>
<dbReference type="GO" id="GO:0016757">
    <property type="term" value="F:glycosyltransferase activity"/>
    <property type="evidence" value="ECO:0007669"/>
    <property type="project" value="InterPro"/>
</dbReference>
<keyword evidence="4" id="KW-1185">Reference proteome</keyword>
<dbReference type="CDD" id="cd03801">
    <property type="entry name" value="GT4_PimA-like"/>
    <property type="match status" value="1"/>
</dbReference>
<dbReference type="PANTHER" id="PTHR46401:SF2">
    <property type="entry name" value="GLYCOSYLTRANSFERASE WBBK-RELATED"/>
    <property type="match status" value="1"/>
</dbReference>
<dbReference type="AlphaFoldDB" id="A0A1V0N3T3"/>
<evidence type="ECO:0000313" key="3">
    <source>
        <dbReference type="EMBL" id="ARD84761.1"/>
    </source>
</evidence>
<feature type="domain" description="Glycosyl transferase family 1" evidence="2">
    <location>
        <begin position="117"/>
        <end position="269"/>
    </location>
</feature>
<organism evidence="3 4">
    <name type="scientific">Ferroplasma acidiphilum</name>
    <dbReference type="NCBI Taxonomy" id="74969"/>
    <lineage>
        <taxon>Archaea</taxon>
        <taxon>Methanobacteriati</taxon>
        <taxon>Thermoplasmatota</taxon>
        <taxon>Thermoplasmata</taxon>
        <taxon>Thermoplasmatales</taxon>
        <taxon>Ferroplasmaceae</taxon>
        <taxon>Ferroplasma</taxon>
    </lineage>
</organism>
<proteinExistence type="predicted"/>
<dbReference type="Proteomes" id="UP000192050">
    <property type="component" value="Chromosome"/>
</dbReference>
<accession>A0A1V0N3T3</accession>
<evidence type="ECO:0000313" key="4">
    <source>
        <dbReference type="Proteomes" id="UP000192050"/>
    </source>
</evidence>
<protein>
    <recommendedName>
        <fullName evidence="2">Glycosyl transferase family 1 domain-containing protein</fullName>
    </recommendedName>
</protein>
<dbReference type="STRING" id="74969.FAD_0867"/>
<dbReference type="KEGG" id="fai:FAD_0867"/>
<keyword evidence="1" id="KW-0808">Transferase</keyword>
<dbReference type="PANTHER" id="PTHR46401">
    <property type="entry name" value="GLYCOSYLTRANSFERASE WBBK-RELATED"/>
    <property type="match status" value="1"/>
</dbReference>
<evidence type="ECO:0000259" key="2">
    <source>
        <dbReference type="Pfam" id="PF00534"/>
    </source>
</evidence>
<evidence type="ECO:0000256" key="1">
    <source>
        <dbReference type="ARBA" id="ARBA00022679"/>
    </source>
</evidence>
<dbReference type="EMBL" id="CP015363">
    <property type="protein sequence ID" value="ARD84761.1"/>
    <property type="molecule type" value="Genomic_DNA"/>
</dbReference>
<gene>
    <name evidence="3" type="ORF">FAD_0867</name>
</gene>
<reference evidence="3 4" key="1">
    <citation type="submission" date="2011-10" db="EMBL/GenBank/DDBJ databases">
        <title>Metabolic and evolutionary patterns in the extreme acidophile Ferroplasma acidiphilum.</title>
        <authorList>
            <person name="Golyshina O.V."/>
            <person name="Kozyavkin S.A."/>
            <person name="Tatusov R.L."/>
            <person name="Slesarev A.I."/>
            <person name="Golyshin P.N."/>
        </authorList>
    </citation>
    <scope>NUCLEOTIDE SEQUENCE [LARGE SCALE GENOMIC DNA]</scope>
    <source>
        <strain evidence="4">Y</strain>
    </source>
</reference>
<sequence>MYNAIFSKNYTKILSERSGVKYINVLQGLGDLSFGNIGKYVYDTIKLSKNYRILLFRIYQYFNRQALKRNIAKQKNLVAVVIINRNYQENFTIQFDNVNVLKIGNGIWNSNIHLIKYTQNVKKNYIIYFARLNYTKGIFEIPIVLKNILKCCNTKLVIVGNFTRETEKYQFIQIVKKYKLEDNIILKGYLTNEQLYDEISKSKLMIYPSHSDSFSLAISQALALHTPVIAYNIAGVKIYENLKAVRLVNEFDYKAMANEAVRILKMKDINRLFDNNLNDFINEHNWNNVAMEYKSIIEKYI</sequence>
<name>A0A1V0N3T3_9ARCH</name>
<dbReference type="Pfam" id="PF00534">
    <property type="entry name" value="Glycos_transf_1"/>
    <property type="match status" value="1"/>
</dbReference>
<dbReference type="InterPro" id="IPR001296">
    <property type="entry name" value="Glyco_trans_1"/>
</dbReference>
<dbReference type="Gene3D" id="3.40.50.2000">
    <property type="entry name" value="Glycogen Phosphorylase B"/>
    <property type="match status" value="2"/>
</dbReference>